<keyword evidence="1" id="KW-0812">Transmembrane</keyword>
<dbReference type="AlphaFoldDB" id="A0A433Q282"/>
<gene>
    <name evidence="2" type="ORF">BC938DRAFT_474386</name>
</gene>
<dbReference type="EMBL" id="RBNJ01017986">
    <property type="protein sequence ID" value="RUS23929.1"/>
    <property type="molecule type" value="Genomic_DNA"/>
</dbReference>
<accession>A0A433Q282</accession>
<organism evidence="2 3">
    <name type="scientific">Jimgerdemannia flammicorona</name>
    <dbReference type="NCBI Taxonomy" id="994334"/>
    <lineage>
        <taxon>Eukaryota</taxon>
        <taxon>Fungi</taxon>
        <taxon>Fungi incertae sedis</taxon>
        <taxon>Mucoromycota</taxon>
        <taxon>Mucoromycotina</taxon>
        <taxon>Endogonomycetes</taxon>
        <taxon>Endogonales</taxon>
        <taxon>Endogonaceae</taxon>
        <taxon>Jimgerdemannia</taxon>
    </lineage>
</organism>
<evidence type="ECO:0000313" key="3">
    <source>
        <dbReference type="Proteomes" id="UP000274822"/>
    </source>
</evidence>
<feature type="transmembrane region" description="Helical" evidence="1">
    <location>
        <begin position="58"/>
        <end position="76"/>
    </location>
</feature>
<evidence type="ECO:0000313" key="2">
    <source>
        <dbReference type="EMBL" id="RUS23929.1"/>
    </source>
</evidence>
<keyword evidence="1" id="KW-0472">Membrane</keyword>
<keyword evidence="3" id="KW-1185">Reference proteome</keyword>
<protein>
    <submittedName>
        <fullName evidence="2">Uncharacterized protein</fullName>
    </submittedName>
</protein>
<sequence length="245" mass="27519">MPTFVIPYYLEIQAFHQEWSLDLQGFLTREELGVRQTEINSTTQGIQLLFRGGNRARLIIVSFVSALVVGFLTAFVFKFDYIVIMVCALGVSTLVAVVYAVALRTNRIRRVERLTVAVQTLLEDYNRRDNPNLNWRLRWNAVFTGYNVVTTNHTVSATPNFEEICEIVVELASTVPPTYQAPLPPTYESLSPPVSAHVVPGPPSQGHPTQPVIYVVTDRSQVPEGATVAYMPYQVPPMQQQHQTV</sequence>
<feature type="transmembrane region" description="Helical" evidence="1">
    <location>
        <begin position="82"/>
        <end position="103"/>
    </location>
</feature>
<keyword evidence="1" id="KW-1133">Transmembrane helix</keyword>
<dbReference type="Proteomes" id="UP000274822">
    <property type="component" value="Unassembled WGS sequence"/>
</dbReference>
<reference evidence="2 3" key="1">
    <citation type="journal article" date="2018" name="New Phytol.">
        <title>Phylogenomics of Endogonaceae and evolution of mycorrhizas within Mucoromycota.</title>
        <authorList>
            <person name="Chang Y."/>
            <person name="Desiro A."/>
            <person name="Na H."/>
            <person name="Sandor L."/>
            <person name="Lipzen A."/>
            <person name="Clum A."/>
            <person name="Barry K."/>
            <person name="Grigoriev I.V."/>
            <person name="Martin F.M."/>
            <person name="Stajich J.E."/>
            <person name="Smith M.E."/>
            <person name="Bonito G."/>
            <person name="Spatafora J.W."/>
        </authorList>
    </citation>
    <scope>NUCLEOTIDE SEQUENCE [LARGE SCALE GENOMIC DNA]</scope>
    <source>
        <strain evidence="2 3">AD002</strain>
    </source>
</reference>
<proteinExistence type="predicted"/>
<evidence type="ECO:0000256" key="1">
    <source>
        <dbReference type="SAM" id="Phobius"/>
    </source>
</evidence>
<name>A0A433Q282_9FUNG</name>
<comment type="caution">
    <text evidence="2">The sequence shown here is derived from an EMBL/GenBank/DDBJ whole genome shotgun (WGS) entry which is preliminary data.</text>
</comment>